<dbReference type="Proteomes" id="UP000550895">
    <property type="component" value="Unassembled WGS sequence"/>
</dbReference>
<keyword evidence="3" id="KW-1185">Reference proteome</keyword>
<protein>
    <submittedName>
        <fullName evidence="2">Uncharacterized protein</fullName>
    </submittedName>
</protein>
<proteinExistence type="predicted"/>
<sequence>MSKARITRLQGLEQKVPTSAAATPSPFPAIAAFVDENGGRQAGESYFEALARIQGQSCADLRRDLTSRADRASQQTPKLQKGVFLHG</sequence>
<name>A0A7W8MEC2_9HYPH</name>
<dbReference type="AlphaFoldDB" id="A0A7W8MEC2"/>
<organism evidence="2 3">
    <name type="scientific">Rhizobium rosettiformans</name>
    <dbReference type="NCBI Taxonomy" id="1368430"/>
    <lineage>
        <taxon>Bacteria</taxon>
        <taxon>Pseudomonadati</taxon>
        <taxon>Pseudomonadota</taxon>
        <taxon>Alphaproteobacteria</taxon>
        <taxon>Hyphomicrobiales</taxon>
        <taxon>Rhizobiaceae</taxon>
        <taxon>Rhizobium/Agrobacterium group</taxon>
        <taxon>Rhizobium</taxon>
    </lineage>
</organism>
<gene>
    <name evidence="2" type="ORF">HNR26_003803</name>
</gene>
<reference evidence="2 3" key="1">
    <citation type="submission" date="2020-08" db="EMBL/GenBank/DDBJ databases">
        <title>Genomic Encyclopedia of Type Strains, Phase IV (KMG-IV): sequencing the most valuable type-strain genomes for metagenomic binning, comparative biology and taxonomic classification.</title>
        <authorList>
            <person name="Goeker M."/>
        </authorList>
    </citation>
    <scope>NUCLEOTIDE SEQUENCE [LARGE SCALE GENOMIC DNA]</scope>
    <source>
        <strain evidence="2 3">DSM 26376</strain>
    </source>
</reference>
<dbReference type="RefSeq" id="WP_377343051.1">
    <property type="nucleotide sequence ID" value="NZ_JBHRVS010000001.1"/>
</dbReference>
<comment type="caution">
    <text evidence="2">The sequence shown here is derived from an EMBL/GenBank/DDBJ whole genome shotgun (WGS) entry which is preliminary data.</text>
</comment>
<evidence type="ECO:0000313" key="2">
    <source>
        <dbReference type="EMBL" id="MBB5277722.1"/>
    </source>
</evidence>
<accession>A0A7W8MEC2</accession>
<evidence type="ECO:0000256" key="1">
    <source>
        <dbReference type="SAM" id="MobiDB-lite"/>
    </source>
</evidence>
<feature type="region of interest" description="Disordered" evidence="1">
    <location>
        <begin position="66"/>
        <end position="87"/>
    </location>
</feature>
<dbReference type="EMBL" id="JACHGA010000010">
    <property type="protein sequence ID" value="MBB5277722.1"/>
    <property type="molecule type" value="Genomic_DNA"/>
</dbReference>
<feature type="region of interest" description="Disordered" evidence="1">
    <location>
        <begin position="1"/>
        <end position="23"/>
    </location>
</feature>
<evidence type="ECO:0000313" key="3">
    <source>
        <dbReference type="Proteomes" id="UP000550895"/>
    </source>
</evidence>